<accession>A0ABP9X8J3</accession>
<evidence type="ECO:0008006" key="3">
    <source>
        <dbReference type="Google" id="ProtNLM"/>
    </source>
</evidence>
<gene>
    <name evidence="1" type="ORF">Dalu01_00085</name>
</gene>
<dbReference type="EMBL" id="BAABRV010000001">
    <property type="protein sequence ID" value="GAA5531712.1"/>
    <property type="molecule type" value="Genomic_DNA"/>
</dbReference>
<reference evidence="1 2" key="1">
    <citation type="submission" date="2024-02" db="EMBL/GenBank/DDBJ databases">
        <title>Deinococcus aluminii NBRC 112889.</title>
        <authorList>
            <person name="Ichikawa N."/>
            <person name="Katano-Makiyama Y."/>
            <person name="Hidaka K."/>
        </authorList>
    </citation>
    <scope>NUCLEOTIDE SEQUENCE [LARGE SCALE GENOMIC DNA]</scope>
    <source>
        <strain evidence="1 2">NBRC 112889</strain>
    </source>
</reference>
<name>A0ABP9X8J3_9DEIO</name>
<organism evidence="1 2">
    <name type="scientific">Deinococcus aluminii</name>
    <dbReference type="NCBI Taxonomy" id="1656885"/>
    <lineage>
        <taxon>Bacteria</taxon>
        <taxon>Thermotogati</taxon>
        <taxon>Deinococcota</taxon>
        <taxon>Deinococci</taxon>
        <taxon>Deinococcales</taxon>
        <taxon>Deinococcaceae</taxon>
        <taxon>Deinococcus</taxon>
    </lineage>
</organism>
<dbReference type="Proteomes" id="UP001404956">
    <property type="component" value="Unassembled WGS sequence"/>
</dbReference>
<comment type="caution">
    <text evidence="1">The sequence shown here is derived from an EMBL/GenBank/DDBJ whole genome shotgun (WGS) entry which is preliminary data.</text>
</comment>
<protein>
    <recommendedName>
        <fullName evidence="3">GNAT family N-acetyltransferase</fullName>
    </recommendedName>
</protein>
<evidence type="ECO:0000313" key="1">
    <source>
        <dbReference type="EMBL" id="GAA5531712.1"/>
    </source>
</evidence>
<evidence type="ECO:0000313" key="2">
    <source>
        <dbReference type="Proteomes" id="UP001404956"/>
    </source>
</evidence>
<sequence length="237" mass="25574">MLPSRYRAILPGVPVRLDLAALTADELQALLGEEAAQGRLPDVSRARLEGRSLPGPVLHTTLTFEALEERAWGATPQQARALTALDSELRAAGAEPLGVYYVPLLSERRYLRAYLFGPEVAAALRWSETPHSPRTARPFVQAVTWLRDRASGVACVFSTTAAQPPVPALSEEVDVRFLPAASPADLLSAHRAAVLRHGRGGKVGGAEGWVRAWQELHALNVAAWTRRGLLLEDGEAG</sequence>
<proteinExistence type="predicted"/>
<keyword evidence="2" id="KW-1185">Reference proteome</keyword>